<dbReference type="InterPro" id="IPR037053">
    <property type="entry name" value="Phage_tail_collar_dom_sf"/>
</dbReference>
<evidence type="ECO:0000259" key="1">
    <source>
        <dbReference type="Pfam" id="PF07484"/>
    </source>
</evidence>
<name>A0A7Y7ITQ8_9PROT</name>
<organism evidence="2 3">
    <name type="scientific">Nguyenibacter vanlangensis</name>
    <dbReference type="NCBI Taxonomy" id="1216886"/>
    <lineage>
        <taxon>Bacteria</taxon>
        <taxon>Pseudomonadati</taxon>
        <taxon>Pseudomonadota</taxon>
        <taxon>Alphaproteobacteria</taxon>
        <taxon>Acetobacterales</taxon>
        <taxon>Acetobacteraceae</taxon>
        <taxon>Nguyenibacter</taxon>
    </lineage>
</organism>
<proteinExistence type="predicted"/>
<dbReference type="SUPFAM" id="SSF88874">
    <property type="entry name" value="Receptor-binding domain of short tail fibre protein gp12"/>
    <property type="match status" value="1"/>
</dbReference>
<protein>
    <submittedName>
        <fullName evidence="2">Phage tail protein</fullName>
    </submittedName>
</protein>
<accession>A0A7Y7ITQ8</accession>
<reference evidence="2 3" key="1">
    <citation type="submission" date="2020-06" db="EMBL/GenBank/DDBJ databases">
        <title>Description of novel acetic acid bacteria.</title>
        <authorList>
            <person name="Sombolestani A."/>
        </authorList>
    </citation>
    <scope>NUCLEOTIDE SEQUENCE [LARGE SCALE GENOMIC DNA]</scope>
    <source>
        <strain evidence="2 3">LMG 31431</strain>
    </source>
</reference>
<dbReference type="EMBL" id="JABXXP010000021">
    <property type="protein sequence ID" value="NVN10173.1"/>
    <property type="molecule type" value="Genomic_DNA"/>
</dbReference>
<evidence type="ECO:0000313" key="2">
    <source>
        <dbReference type="EMBL" id="NVN10173.1"/>
    </source>
</evidence>
<evidence type="ECO:0000313" key="3">
    <source>
        <dbReference type="Proteomes" id="UP000534870"/>
    </source>
</evidence>
<dbReference type="Gene3D" id="3.90.1340.10">
    <property type="entry name" value="Phage tail collar domain"/>
    <property type="match status" value="1"/>
</dbReference>
<gene>
    <name evidence="2" type="ORF">HUK84_03250</name>
</gene>
<sequence length="178" mass="18845">MDAFLGEIRIFCGMADNAPQGWAFCEGQVLNIAGNDALFSLIGFTYGGDGKTNFQLPSLNGRVPIGAGQGPDLSLYKMGDKGGQDVVTLTIAQLPAHTHSVNASQDPATKSTPTNAIFAAVEPPALFYDNLQQKTGSDANYSTLAIGSAGGSQPHDNYMPTMALRYIICLSGLYPYFQ</sequence>
<feature type="domain" description="Phage tail collar" evidence="1">
    <location>
        <begin position="6"/>
        <end position="64"/>
    </location>
</feature>
<dbReference type="InterPro" id="IPR011083">
    <property type="entry name" value="Phage_tail_collar_dom"/>
</dbReference>
<dbReference type="Proteomes" id="UP000534870">
    <property type="component" value="Unassembled WGS sequence"/>
</dbReference>
<dbReference type="Pfam" id="PF07484">
    <property type="entry name" value="Collar"/>
    <property type="match status" value="1"/>
</dbReference>
<dbReference type="AlphaFoldDB" id="A0A7Y7ITQ8"/>
<comment type="caution">
    <text evidence="2">The sequence shown here is derived from an EMBL/GenBank/DDBJ whole genome shotgun (WGS) entry which is preliminary data.</text>
</comment>
<dbReference type="RefSeq" id="WP_176638957.1">
    <property type="nucleotide sequence ID" value="NZ_JABXXP010000021.1"/>
</dbReference>